<evidence type="ECO:0000256" key="3">
    <source>
        <dbReference type="ARBA" id="ARBA00022741"/>
    </source>
</evidence>
<dbReference type="InterPro" id="IPR011009">
    <property type="entry name" value="Kinase-like_dom_sf"/>
</dbReference>
<dbReference type="InterPro" id="IPR051175">
    <property type="entry name" value="CLK_kinases"/>
</dbReference>
<keyword evidence="4 9" id="KW-0418">Kinase</keyword>
<evidence type="ECO:0000256" key="7">
    <source>
        <dbReference type="SAM" id="MobiDB-lite"/>
    </source>
</evidence>
<dbReference type="InterPro" id="IPR008271">
    <property type="entry name" value="Ser/Thr_kinase_AS"/>
</dbReference>
<dbReference type="PANTHER" id="PTHR45646:SF11">
    <property type="entry name" value="SERINE_THREONINE-PROTEIN KINASE DOA"/>
    <property type="match status" value="1"/>
</dbReference>
<dbReference type="Proteomes" id="UP000703661">
    <property type="component" value="Unassembled WGS sequence"/>
</dbReference>
<feature type="region of interest" description="Disordered" evidence="7">
    <location>
        <begin position="1"/>
        <end position="288"/>
    </location>
</feature>
<keyword evidence="10" id="KW-1185">Reference proteome</keyword>
<feature type="compositionally biased region" description="Polar residues" evidence="7">
    <location>
        <begin position="115"/>
        <end position="134"/>
    </location>
</feature>
<dbReference type="SUPFAM" id="SSF56112">
    <property type="entry name" value="Protein kinase-like (PK-like)"/>
    <property type="match status" value="1"/>
</dbReference>
<evidence type="ECO:0000256" key="1">
    <source>
        <dbReference type="ARBA" id="ARBA00022527"/>
    </source>
</evidence>
<sequence>MTTLRTRTGKRPTDWAEFYKNGPPQEVIVIDDDTPPPSSSSSTSSHHQVPGSNGRHYHHRSSNVDSVQPGSSPRSHVMPPPNPSYHSSHADYPHSHAGAHGFSTNGHSNHDSHYRFSNASRPVAQQTVSEQTDLMTRRSNKRLPSMELIPVGSNGSYSRPASPSSQHRRRHNHHYQYPPQHQYHSQSGGHDSHRYDYPDPPYSPVYDHYQHHQQYSPQSHQHQNHHYQQQQHHYRQDQHQYQPPPTSPAYSNDFGPPSETIILDPIPRARKRRKSNPDVKYIAPPPLPPISQNSHAYSGYYQPHGPSTTNIPPPSSRDAPPIMPLWDDKEGHYVVVPNEDLTSRYKIIRLLGQGTFGKVVECYDRDTGKHCAIKIIRAVQKYRDASKIEARVLNTLKRNDPGNAFKCLHLNDCFDYRNHVCMVFELLGQSIYDWLKDNSFCPFPPNQIQQFARQLFSSVSFLHSLRLIHTDLKPENILLANGSYRQMPYKSKTRRVLLDPEIRLIDFGSATFQDEHHSTVVSTRHYRAPEIILVEFLTGEALFQTHDNLEHLAMMQAVLGPIPEKLIRASHKSSQKYFVHGRLDYPNEETKNNSRKYVKALRPLREYVIPPESNASHISNSFALDFLDLLTRLLAYDPAERITASQALKHPYFDYIVDESGRVHGLKTSPPAKSSSQ</sequence>
<comment type="caution">
    <text evidence="9">The sequence shown here is derived from an EMBL/GenBank/DDBJ whole genome shotgun (WGS) entry which is preliminary data.</text>
</comment>
<dbReference type="InterPro" id="IPR000719">
    <property type="entry name" value="Prot_kinase_dom"/>
</dbReference>
<evidence type="ECO:0000259" key="8">
    <source>
        <dbReference type="PROSITE" id="PS50011"/>
    </source>
</evidence>
<keyword evidence="3 6" id="KW-0547">Nucleotide-binding</keyword>
<dbReference type="GO" id="GO:0043484">
    <property type="term" value="P:regulation of RNA splicing"/>
    <property type="evidence" value="ECO:0007669"/>
    <property type="project" value="TreeGrafter"/>
</dbReference>
<evidence type="ECO:0000256" key="5">
    <source>
        <dbReference type="ARBA" id="ARBA00022840"/>
    </source>
</evidence>
<feature type="domain" description="Protein kinase" evidence="8">
    <location>
        <begin position="345"/>
        <end position="653"/>
    </location>
</feature>
<evidence type="ECO:0000256" key="2">
    <source>
        <dbReference type="ARBA" id="ARBA00022679"/>
    </source>
</evidence>
<reference evidence="9" key="1">
    <citation type="journal article" date="2020" name="Fungal Divers.">
        <title>Resolving the Mortierellaceae phylogeny through synthesis of multi-gene phylogenetics and phylogenomics.</title>
        <authorList>
            <person name="Vandepol N."/>
            <person name="Liber J."/>
            <person name="Desiro A."/>
            <person name="Na H."/>
            <person name="Kennedy M."/>
            <person name="Barry K."/>
            <person name="Grigoriev I.V."/>
            <person name="Miller A.N."/>
            <person name="O'Donnell K."/>
            <person name="Stajich J.E."/>
            <person name="Bonito G."/>
        </authorList>
    </citation>
    <scope>NUCLEOTIDE SEQUENCE</scope>
    <source>
        <strain evidence="9">NRRL 2769</strain>
    </source>
</reference>
<evidence type="ECO:0000256" key="4">
    <source>
        <dbReference type="ARBA" id="ARBA00022777"/>
    </source>
</evidence>
<proteinExistence type="predicted"/>
<dbReference type="GO" id="GO:0004674">
    <property type="term" value="F:protein serine/threonine kinase activity"/>
    <property type="evidence" value="ECO:0007669"/>
    <property type="project" value="UniProtKB-KW"/>
</dbReference>
<dbReference type="PANTHER" id="PTHR45646">
    <property type="entry name" value="SERINE/THREONINE-PROTEIN KINASE DOA-RELATED"/>
    <property type="match status" value="1"/>
</dbReference>
<dbReference type="PROSITE" id="PS00107">
    <property type="entry name" value="PROTEIN_KINASE_ATP"/>
    <property type="match status" value="1"/>
</dbReference>
<feature type="non-terminal residue" evidence="9">
    <location>
        <position position="1"/>
    </location>
</feature>
<gene>
    <name evidence="9" type="primary">KNS1_1</name>
    <name evidence="9" type="ORF">BGZ80_003491</name>
</gene>
<feature type="compositionally biased region" description="Polar residues" evidence="7">
    <location>
        <begin position="63"/>
        <end position="74"/>
    </location>
</feature>
<keyword evidence="2" id="KW-0808">Transferase</keyword>
<dbReference type="EMBL" id="JAAAID010001926">
    <property type="protein sequence ID" value="KAG0008401.1"/>
    <property type="molecule type" value="Genomic_DNA"/>
</dbReference>
<organism evidence="9 10">
    <name type="scientific">Entomortierella chlamydospora</name>
    <dbReference type="NCBI Taxonomy" id="101097"/>
    <lineage>
        <taxon>Eukaryota</taxon>
        <taxon>Fungi</taxon>
        <taxon>Fungi incertae sedis</taxon>
        <taxon>Mucoromycota</taxon>
        <taxon>Mortierellomycotina</taxon>
        <taxon>Mortierellomycetes</taxon>
        <taxon>Mortierellales</taxon>
        <taxon>Mortierellaceae</taxon>
        <taxon>Entomortierella</taxon>
    </lineage>
</organism>
<dbReference type="Pfam" id="PF00069">
    <property type="entry name" value="Pkinase"/>
    <property type="match status" value="1"/>
</dbReference>
<dbReference type="CDD" id="cd14134">
    <property type="entry name" value="PKc_CLK"/>
    <property type="match status" value="1"/>
</dbReference>
<dbReference type="Gene3D" id="3.30.200.20">
    <property type="entry name" value="Phosphorylase Kinase, domain 1"/>
    <property type="match status" value="1"/>
</dbReference>
<evidence type="ECO:0000256" key="6">
    <source>
        <dbReference type="PROSITE-ProRule" id="PRU10141"/>
    </source>
</evidence>
<feature type="compositionally biased region" description="Low complexity" evidence="7">
    <location>
        <begin position="204"/>
        <end position="231"/>
    </location>
</feature>
<dbReference type="PROSITE" id="PS00108">
    <property type="entry name" value="PROTEIN_KINASE_ST"/>
    <property type="match status" value="1"/>
</dbReference>
<dbReference type="GO" id="GO:0005634">
    <property type="term" value="C:nucleus"/>
    <property type="evidence" value="ECO:0007669"/>
    <property type="project" value="TreeGrafter"/>
</dbReference>
<keyword evidence="5 6" id="KW-0067">ATP-binding</keyword>
<feature type="compositionally biased region" description="Low complexity" evidence="7">
    <location>
        <begin position="175"/>
        <end position="187"/>
    </location>
</feature>
<protein>
    <submittedName>
        <fullName evidence="9">Dual specificity protein kinase kns1</fullName>
    </submittedName>
</protein>
<dbReference type="PROSITE" id="PS50011">
    <property type="entry name" value="PROTEIN_KINASE_DOM"/>
    <property type="match status" value="1"/>
</dbReference>
<dbReference type="InterPro" id="IPR017441">
    <property type="entry name" value="Protein_kinase_ATP_BS"/>
</dbReference>
<dbReference type="SMART" id="SM00220">
    <property type="entry name" value="S_TKc"/>
    <property type="match status" value="1"/>
</dbReference>
<name>A0A9P6MPF2_9FUNG</name>
<dbReference type="Gene3D" id="1.10.510.10">
    <property type="entry name" value="Transferase(Phosphotransferase) domain 1"/>
    <property type="match status" value="1"/>
</dbReference>
<dbReference type="GO" id="GO:0005524">
    <property type="term" value="F:ATP binding"/>
    <property type="evidence" value="ECO:0007669"/>
    <property type="project" value="UniProtKB-UniRule"/>
</dbReference>
<dbReference type="AlphaFoldDB" id="A0A9P6MPF2"/>
<keyword evidence="1" id="KW-0723">Serine/threonine-protein kinase</keyword>
<accession>A0A9P6MPF2</accession>
<feature type="binding site" evidence="6">
    <location>
        <position position="374"/>
    </location>
    <ligand>
        <name>ATP</name>
        <dbReference type="ChEBI" id="CHEBI:30616"/>
    </ligand>
</feature>
<evidence type="ECO:0000313" key="10">
    <source>
        <dbReference type="Proteomes" id="UP000703661"/>
    </source>
</evidence>
<evidence type="ECO:0000313" key="9">
    <source>
        <dbReference type="EMBL" id="KAG0008401.1"/>
    </source>
</evidence>